<gene>
    <name evidence="1" type="ORF">KIP89_08755</name>
</gene>
<organism evidence="1 2">
    <name type="scientific">Ancylobacter radicis</name>
    <dbReference type="NCBI Taxonomy" id="2836179"/>
    <lineage>
        <taxon>Bacteria</taxon>
        <taxon>Pseudomonadati</taxon>
        <taxon>Pseudomonadota</taxon>
        <taxon>Alphaproteobacteria</taxon>
        <taxon>Hyphomicrobiales</taxon>
        <taxon>Xanthobacteraceae</taxon>
        <taxon>Ancylobacter</taxon>
    </lineage>
</organism>
<protein>
    <recommendedName>
        <fullName evidence="3">DUF4402 domain-containing protein</fullName>
    </recommendedName>
</protein>
<dbReference type="Proteomes" id="UP001166585">
    <property type="component" value="Unassembled WGS sequence"/>
</dbReference>
<keyword evidence="2" id="KW-1185">Reference proteome</keyword>
<name>A0ABS5R6B8_9HYPH</name>
<dbReference type="RefSeq" id="WP_213754984.1">
    <property type="nucleotide sequence ID" value="NZ_JAHCQH010000015.1"/>
</dbReference>
<accession>A0ABS5R6B8</accession>
<reference evidence="1" key="1">
    <citation type="submission" date="2021-05" db="EMBL/GenBank/DDBJ databases">
        <authorList>
            <person name="Sun Q."/>
            <person name="Inoue M."/>
        </authorList>
    </citation>
    <scope>NUCLEOTIDE SEQUENCE</scope>
    <source>
        <strain evidence="1">VKM B-3255</strain>
    </source>
</reference>
<proteinExistence type="predicted"/>
<evidence type="ECO:0008006" key="3">
    <source>
        <dbReference type="Google" id="ProtNLM"/>
    </source>
</evidence>
<evidence type="ECO:0000313" key="2">
    <source>
        <dbReference type="Proteomes" id="UP001166585"/>
    </source>
</evidence>
<sequence>MTKARLGTGATRNPMSAATARRRVARAAVLALLGGGIFAGGFSVGVAQAASSITVQPGPPGPQDRGVPPTFEEYPLLPRIFGPGGAIFPGYVAPIDQNGDTRVSLLTGSGGRMVFAAGTADTRCQTEQAPIITILDAPAGVKLSTDYGNFTVDAVQAGTSYCLGRVIQGTRVFVSGRLPRGGATATLRVAYPHAGRNGRTYTQTVTLPAR</sequence>
<dbReference type="EMBL" id="JAHCQH010000015">
    <property type="protein sequence ID" value="MBS9477193.1"/>
    <property type="molecule type" value="Genomic_DNA"/>
</dbReference>
<comment type="caution">
    <text evidence="1">The sequence shown here is derived from an EMBL/GenBank/DDBJ whole genome shotgun (WGS) entry which is preliminary data.</text>
</comment>
<evidence type="ECO:0000313" key="1">
    <source>
        <dbReference type="EMBL" id="MBS9477193.1"/>
    </source>
</evidence>